<dbReference type="Proteomes" id="UP000187408">
    <property type="component" value="Unassembled WGS sequence"/>
</dbReference>
<dbReference type="PANTHER" id="PTHR30149">
    <property type="entry name" value="HYDROGENASE PROTEIN ASSEMBLY PROTEIN HYPD"/>
    <property type="match status" value="1"/>
</dbReference>
<dbReference type="GO" id="GO:0005506">
    <property type="term" value="F:iron ion binding"/>
    <property type="evidence" value="ECO:0007669"/>
    <property type="project" value="TreeGrafter"/>
</dbReference>
<dbReference type="InterPro" id="IPR002780">
    <property type="entry name" value="Hyd_form_HypD"/>
</dbReference>
<dbReference type="AlphaFoldDB" id="A0A1R1MMK1"/>
<dbReference type="OrthoDB" id="9770424at2"/>
<keyword evidence="2" id="KW-0479">Metal-binding</keyword>
<evidence type="ECO:0000256" key="3">
    <source>
        <dbReference type="ARBA" id="ARBA00023004"/>
    </source>
</evidence>
<gene>
    <name evidence="4" type="ORF">BLW93_02150</name>
</gene>
<dbReference type="GO" id="GO:0051539">
    <property type="term" value="F:4 iron, 4 sulfur cluster binding"/>
    <property type="evidence" value="ECO:0007669"/>
    <property type="project" value="TreeGrafter"/>
</dbReference>
<dbReference type="STRING" id="1914305.BLW93_02150"/>
<proteinExistence type="inferred from homology"/>
<comment type="caution">
    <text evidence="4">The sequence shown here is derived from an EMBL/GenBank/DDBJ whole genome shotgun (WGS) entry which is preliminary data.</text>
</comment>
<evidence type="ECO:0000313" key="4">
    <source>
        <dbReference type="EMBL" id="OMH40996.1"/>
    </source>
</evidence>
<sequence>MNIEKVLKVYDNPEKLIHLIHELAPKDRKVKIMNVCGSHEHTITFSGMRSLMPETIELVPGPGCPVCVCSESDIINAIKLSQRDDTILLTYGDMLRVPTKIGSIRSEGKNYKMISAPHEVLKIAKENPDKNIVFFSIGFETTTAPTAALIEMELPENVTILTSQKLTPEIMEILVKDSEVGVDAFVAPGHVSAIVGANAWKRFPENYGIPTVVAGFEPENLLLAFTVILAQIKDGKPKLENVYKGVVKDEGNKKALELMYKYFEKADVNWRGIGYIPKSGLELKKEYNNINARVKFNLPEIKEEKISGCICDKIVLGKAYPSQCKLFGKVCTPRTPKGPCMVSGEGACNIWYRAGNQ</sequence>
<organism evidence="4 5">
    <name type="scientific">Desulfurobacterium indicum</name>
    <dbReference type="NCBI Taxonomy" id="1914305"/>
    <lineage>
        <taxon>Bacteria</taxon>
        <taxon>Pseudomonadati</taxon>
        <taxon>Aquificota</taxon>
        <taxon>Aquificia</taxon>
        <taxon>Desulfurobacteriales</taxon>
        <taxon>Desulfurobacteriaceae</taxon>
        <taxon>Desulfurobacterium</taxon>
    </lineage>
</organism>
<dbReference type="GO" id="GO:0070025">
    <property type="term" value="F:carbon monoxide binding"/>
    <property type="evidence" value="ECO:0007669"/>
    <property type="project" value="TreeGrafter"/>
</dbReference>
<dbReference type="PANTHER" id="PTHR30149:SF0">
    <property type="entry name" value="HYDROGENASE MATURATION FACTOR HYPD"/>
    <property type="match status" value="1"/>
</dbReference>
<dbReference type="RefSeq" id="WP_076712475.1">
    <property type="nucleotide sequence ID" value="NZ_MOEN01000005.1"/>
</dbReference>
<keyword evidence="5" id="KW-1185">Reference proteome</keyword>
<name>A0A1R1MMK1_9BACT</name>
<dbReference type="Pfam" id="PF01924">
    <property type="entry name" value="HypD"/>
    <property type="match status" value="1"/>
</dbReference>
<dbReference type="InterPro" id="IPR042243">
    <property type="entry name" value="HypD_1"/>
</dbReference>
<dbReference type="EMBL" id="MOEN01000005">
    <property type="protein sequence ID" value="OMH40996.1"/>
    <property type="molecule type" value="Genomic_DNA"/>
</dbReference>
<dbReference type="Gene3D" id="3.40.50.11750">
    <property type="entry name" value="HypD, alpha/beta domain 1"/>
    <property type="match status" value="2"/>
</dbReference>
<dbReference type="Gene3D" id="6.10.20.100">
    <property type="match status" value="1"/>
</dbReference>
<evidence type="ECO:0000256" key="1">
    <source>
        <dbReference type="ARBA" id="ARBA00007888"/>
    </source>
</evidence>
<dbReference type="PIRSF" id="PIRSF005622">
    <property type="entry name" value="Hydrgn_mat_hypD"/>
    <property type="match status" value="1"/>
</dbReference>
<keyword evidence="3" id="KW-0408">Iron</keyword>
<evidence type="ECO:0000313" key="5">
    <source>
        <dbReference type="Proteomes" id="UP000187408"/>
    </source>
</evidence>
<protein>
    <submittedName>
        <fullName evidence="4">Hydrogenase formation protein HypD</fullName>
    </submittedName>
</protein>
<dbReference type="NCBIfam" id="TIGR00075">
    <property type="entry name" value="hypD"/>
    <property type="match status" value="1"/>
</dbReference>
<dbReference type="InterPro" id="IPR042244">
    <property type="entry name" value="HypD_2_sf"/>
</dbReference>
<evidence type="ECO:0000256" key="2">
    <source>
        <dbReference type="ARBA" id="ARBA00022723"/>
    </source>
</evidence>
<reference evidence="4 5" key="1">
    <citation type="submission" date="2016-10" db="EMBL/GenBank/DDBJ databases">
        <title>Genome sequence of a sulfur-reducing bacterium Desulfurobacterium indicum K6013.</title>
        <authorList>
            <person name="Cao J."/>
            <person name="Shao Z."/>
            <person name="Alain K."/>
            <person name="Jebbar M."/>
        </authorList>
    </citation>
    <scope>NUCLEOTIDE SEQUENCE [LARGE SCALE GENOMIC DNA]</scope>
    <source>
        <strain evidence="4 5">K6013</strain>
    </source>
</reference>
<dbReference type="GO" id="GO:0051604">
    <property type="term" value="P:protein maturation"/>
    <property type="evidence" value="ECO:0007669"/>
    <property type="project" value="TreeGrafter"/>
</dbReference>
<comment type="similarity">
    <text evidence="1">Belongs to the HypD family.</text>
</comment>
<accession>A0A1R1MMK1</accession>